<comment type="similarity">
    <text evidence="1">Belongs to the ABC transporter superfamily.</text>
</comment>
<dbReference type="GO" id="GO:0016887">
    <property type="term" value="F:ATP hydrolysis activity"/>
    <property type="evidence" value="ECO:0007669"/>
    <property type="project" value="InterPro"/>
</dbReference>
<dbReference type="InterPro" id="IPR003439">
    <property type="entry name" value="ABC_transporter-like_ATP-bd"/>
</dbReference>
<evidence type="ECO:0000256" key="4">
    <source>
        <dbReference type="ARBA" id="ARBA00022840"/>
    </source>
</evidence>
<evidence type="ECO:0000313" key="6">
    <source>
        <dbReference type="EMBL" id="MYZ49376.1"/>
    </source>
</evidence>
<dbReference type="Pfam" id="PF00005">
    <property type="entry name" value="ABC_tran"/>
    <property type="match status" value="1"/>
</dbReference>
<dbReference type="CDD" id="cd03219">
    <property type="entry name" value="ABC_Mj1267_LivG_branched"/>
    <property type="match status" value="1"/>
</dbReference>
<evidence type="ECO:0000313" key="7">
    <source>
        <dbReference type="Proteomes" id="UP000773614"/>
    </source>
</evidence>
<dbReference type="PROSITE" id="PS50893">
    <property type="entry name" value="ABC_TRANSPORTER_2"/>
    <property type="match status" value="1"/>
</dbReference>
<dbReference type="InterPro" id="IPR032823">
    <property type="entry name" value="BCA_ABC_TP_C"/>
</dbReference>
<dbReference type="RefSeq" id="WP_161141716.1">
    <property type="nucleotide sequence ID" value="NZ_SPKJ01000071.1"/>
</dbReference>
<gene>
    <name evidence="6" type="ORF">E4O86_16825</name>
</gene>
<dbReference type="PANTHER" id="PTHR45772">
    <property type="entry name" value="CONSERVED COMPONENT OF ABC TRANSPORTER FOR NATURAL AMINO ACIDS-RELATED"/>
    <property type="match status" value="1"/>
</dbReference>
<dbReference type="FunFam" id="3.40.50.300:FF:000421">
    <property type="entry name" value="Branched-chain amino acid ABC transporter ATP-binding protein"/>
    <property type="match status" value="1"/>
</dbReference>
<dbReference type="PANTHER" id="PTHR45772:SF9">
    <property type="entry name" value="CONSERVED COMPONENT OF ABC TRANSPORTER FOR NATURAL AMINO ACIDS"/>
    <property type="match status" value="1"/>
</dbReference>
<dbReference type="InterPro" id="IPR051120">
    <property type="entry name" value="ABC_AA/LPS_Transport"/>
</dbReference>
<dbReference type="EMBL" id="SPKJ01000071">
    <property type="protein sequence ID" value="MYZ49376.1"/>
    <property type="molecule type" value="Genomic_DNA"/>
</dbReference>
<evidence type="ECO:0000259" key="5">
    <source>
        <dbReference type="PROSITE" id="PS50893"/>
    </source>
</evidence>
<keyword evidence="2" id="KW-0813">Transport</keyword>
<dbReference type="Pfam" id="PF12399">
    <property type="entry name" value="BCA_ABC_TP_C"/>
    <property type="match status" value="1"/>
</dbReference>
<dbReference type="InterPro" id="IPR003593">
    <property type="entry name" value="AAA+_ATPase"/>
</dbReference>
<name>A0A964T6D4_9HYPH</name>
<dbReference type="AlphaFoldDB" id="A0A964T6D4"/>
<proteinExistence type="inferred from homology"/>
<dbReference type="SUPFAM" id="SSF52540">
    <property type="entry name" value="P-loop containing nucleoside triphosphate hydrolases"/>
    <property type="match status" value="1"/>
</dbReference>
<protein>
    <submittedName>
        <fullName evidence="6">ABC transporter ATP-binding protein</fullName>
    </submittedName>
</protein>
<dbReference type="PROSITE" id="PS00211">
    <property type="entry name" value="ABC_TRANSPORTER_1"/>
    <property type="match status" value="1"/>
</dbReference>
<dbReference type="InterPro" id="IPR017871">
    <property type="entry name" value="ABC_transporter-like_CS"/>
</dbReference>
<feature type="domain" description="ABC transporter" evidence="5">
    <location>
        <begin position="2"/>
        <end position="241"/>
    </location>
</feature>
<dbReference type="OrthoDB" id="9806149at2"/>
<sequence length="257" mass="28133">MLEVRGLCKYFGGIRAVDQCSFTVERGSITALIGPNGAGKTTAFNCISKTLRPSAGEIWLNGSRIDTLKPHQVTRLGLSRTFQISRNLEDLTVLENLVVQSRVPSWRALFGPAVAEWEREKAMEILEFLGITRLAHEETRSLSYGQKKLMDFGALLMSDPEIILLDEPAGGVNPRLLEEIVARIRELNARGLTVLIVEHNMDLVMRLSHKVVVMAHGQVIAEGAPSEVQSDPLVLEAYLGGAQTLPVAPTMEAVGHA</sequence>
<keyword evidence="3" id="KW-0547">Nucleotide-binding</keyword>
<evidence type="ECO:0000256" key="1">
    <source>
        <dbReference type="ARBA" id="ARBA00005417"/>
    </source>
</evidence>
<evidence type="ECO:0000256" key="3">
    <source>
        <dbReference type="ARBA" id="ARBA00022741"/>
    </source>
</evidence>
<dbReference type="Gene3D" id="3.40.50.300">
    <property type="entry name" value="P-loop containing nucleotide triphosphate hydrolases"/>
    <property type="match status" value="1"/>
</dbReference>
<accession>A0A964T6D4</accession>
<dbReference type="GO" id="GO:0005886">
    <property type="term" value="C:plasma membrane"/>
    <property type="evidence" value="ECO:0007669"/>
    <property type="project" value="TreeGrafter"/>
</dbReference>
<dbReference type="SMART" id="SM00382">
    <property type="entry name" value="AAA"/>
    <property type="match status" value="1"/>
</dbReference>
<keyword evidence="4 6" id="KW-0067">ATP-binding</keyword>
<dbReference type="InterPro" id="IPR027417">
    <property type="entry name" value="P-loop_NTPase"/>
</dbReference>
<reference evidence="6" key="1">
    <citation type="submission" date="2019-03" db="EMBL/GenBank/DDBJ databases">
        <title>Afifella sp. nov., isolated from activated sludge.</title>
        <authorList>
            <person name="Li Q."/>
            <person name="Liu Y."/>
        </authorList>
    </citation>
    <scope>NUCLEOTIDE SEQUENCE</scope>
    <source>
        <strain evidence="6">L72</strain>
    </source>
</reference>
<keyword evidence="7" id="KW-1185">Reference proteome</keyword>
<organism evidence="6 7">
    <name type="scientific">Propylenella binzhouense</name>
    <dbReference type="NCBI Taxonomy" id="2555902"/>
    <lineage>
        <taxon>Bacteria</taxon>
        <taxon>Pseudomonadati</taxon>
        <taxon>Pseudomonadota</taxon>
        <taxon>Alphaproteobacteria</taxon>
        <taxon>Hyphomicrobiales</taxon>
        <taxon>Propylenellaceae</taxon>
        <taxon>Propylenella</taxon>
    </lineage>
</organism>
<evidence type="ECO:0000256" key="2">
    <source>
        <dbReference type="ARBA" id="ARBA00022448"/>
    </source>
</evidence>
<comment type="caution">
    <text evidence="6">The sequence shown here is derived from an EMBL/GenBank/DDBJ whole genome shotgun (WGS) entry which is preliminary data.</text>
</comment>
<dbReference type="Proteomes" id="UP000773614">
    <property type="component" value="Unassembled WGS sequence"/>
</dbReference>
<dbReference type="GO" id="GO:0005524">
    <property type="term" value="F:ATP binding"/>
    <property type="evidence" value="ECO:0007669"/>
    <property type="project" value="UniProtKB-KW"/>
</dbReference>